<evidence type="ECO:0000256" key="1">
    <source>
        <dbReference type="SAM" id="MobiDB-lite"/>
    </source>
</evidence>
<dbReference type="Proteomes" id="UP001141327">
    <property type="component" value="Unassembled WGS sequence"/>
</dbReference>
<gene>
    <name evidence="3" type="ORF">PAPYR_11175</name>
</gene>
<sequence>MSILLIKFLDVSAVLRACCASVHSFLVWEKDSGELRWDGDLGQAKGSGTTMPVDRTVGEGGNGRVGADMELVVGDGDSGM</sequence>
<keyword evidence="2" id="KW-0732">Signal</keyword>
<dbReference type="EMBL" id="JAPMOS010000178">
    <property type="protein sequence ID" value="KAJ4454176.1"/>
    <property type="molecule type" value="Genomic_DNA"/>
</dbReference>
<organism evidence="3 4">
    <name type="scientific">Paratrimastix pyriformis</name>
    <dbReference type="NCBI Taxonomy" id="342808"/>
    <lineage>
        <taxon>Eukaryota</taxon>
        <taxon>Metamonada</taxon>
        <taxon>Preaxostyla</taxon>
        <taxon>Paratrimastigidae</taxon>
        <taxon>Paratrimastix</taxon>
    </lineage>
</organism>
<feature type="chain" id="PRO_5046498648" evidence="2">
    <location>
        <begin position="25"/>
        <end position="80"/>
    </location>
</feature>
<evidence type="ECO:0000313" key="4">
    <source>
        <dbReference type="Proteomes" id="UP001141327"/>
    </source>
</evidence>
<reference evidence="3" key="1">
    <citation type="journal article" date="2022" name="bioRxiv">
        <title>Genomics of Preaxostyla Flagellates Illuminates Evolutionary Transitions and the Path Towards Mitochondrial Loss.</title>
        <authorList>
            <person name="Novak L.V.F."/>
            <person name="Treitli S.C."/>
            <person name="Pyrih J."/>
            <person name="Halakuc P."/>
            <person name="Pipaliya S.V."/>
            <person name="Vacek V."/>
            <person name="Brzon O."/>
            <person name="Soukal P."/>
            <person name="Eme L."/>
            <person name="Dacks J.B."/>
            <person name="Karnkowska A."/>
            <person name="Elias M."/>
            <person name="Hampl V."/>
        </authorList>
    </citation>
    <scope>NUCLEOTIDE SEQUENCE</scope>
    <source>
        <strain evidence="3">RCP-MX</strain>
    </source>
</reference>
<accession>A0ABQ8U6Z0</accession>
<evidence type="ECO:0000313" key="3">
    <source>
        <dbReference type="EMBL" id="KAJ4454176.1"/>
    </source>
</evidence>
<feature type="region of interest" description="Disordered" evidence="1">
    <location>
        <begin position="41"/>
        <end position="62"/>
    </location>
</feature>
<keyword evidence="4" id="KW-1185">Reference proteome</keyword>
<proteinExistence type="predicted"/>
<evidence type="ECO:0000256" key="2">
    <source>
        <dbReference type="SAM" id="SignalP"/>
    </source>
</evidence>
<feature type="signal peptide" evidence="2">
    <location>
        <begin position="1"/>
        <end position="24"/>
    </location>
</feature>
<comment type="caution">
    <text evidence="3">The sequence shown here is derived from an EMBL/GenBank/DDBJ whole genome shotgun (WGS) entry which is preliminary data.</text>
</comment>
<name>A0ABQ8U6Z0_9EUKA</name>
<protein>
    <submittedName>
        <fullName evidence="3">Uncharacterized protein</fullName>
    </submittedName>
</protein>